<feature type="domain" description="Peptidoglycan beta-N-acetylmuramidase NamZ C-terminal" evidence="2">
    <location>
        <begin position="245"/>
        <end position="406"/>
    </location>
</feature>
<protein>
    <recommendedName>
        <fullName evidence="5">DUF1343 domain-containing protein</fullName>
    </recommendedName>
</protein>
<evidence type="ECO:0000313" key="4">
    <source>
        <dbReference type="Proteomes" id="UP000001260"/>
    </source>
</evidence>
<dbReference type="AlphaFoldDB" id="Q256I4"/>
<dbReference type="Proteomes" id="UP000001260">
    <property type="component" value="Chromosome"/>
</dbReference>
<evidence type="ECO:0000259" key="1">
    <source>
        <dbReference type="Pfam" id="PF07075"/>
    </source>
</evidence>
<dbReference type="PANTHER" id="PTHR42915">
    <property type="entry name" value="HYPOTHETICAL 460 KDA PROTEIN IN FEUA-SIGW INTERGENIC REGION [PRECURSOR]"/>
    <property type="match status" value="1"/>
</dbReference>
<dbReference type="PANTHER" id="PTHR42915:SF1">
    <property type="entry name" value="PEPTIDOGLYCAN BETA-N-ACETYLMURAMIDASE NAMZ"/>
    <property type="match status" value="1"/>
</dbReference>
<sequence>MRVIRSFLILLCLFPYLGFAHVSVGLDRIFSEESYLSWIRGKKVTLISHNAAINHEGKDALSVFQEHNDVCFLNTLCTLEHGYYGTAPAETPGFAPAIPGGRAVSLYGVKDIPENAVQGSDVLVYDVQDIGVRSYTFVVSLLHLVRAAQKYKKTLIILDRPNPMGGKIIDGPMPTSQTDYVPEIPYCYGMTPGELALFYKAKYAPYAQVLVVPMRGWKRSMTFSQTGLRWVPTSPQIPDAQTTFFYATTGIIGALSISSIGIGYTLPFRVIGAPWMNGHLVAKKLNEARLPGIIFYPFCYEPFFGKYKMELCSGVLLMLEKPEAFLPVETQCTILGILKTLYPKQVENAFNALDKIPLRRTSIYRCLGEEKFLHICQNEQYIIWPLKKLCLDGRTKFQNIRKPFLISDYCDEE</sequence>
<dbReference type="Gene3D" id="3.90.1150.140">
    <property type="match status" value="1"/>
</dbReference>
<dbReference type="InterPro" id="IPR048502">
    <property type="entry name" value="NamZ_N"/>
</dbReference>
<dbReference type="InterPro" id="IPR048503">
    <property type="entry name" value="NamZ_C"/>
</dbReference>
<dbReference type="KEGG" id="cfe:BAE80804.1"/>
<dbReference type="InterPro" id="IPR008302">
    <property type="entry name" value="NamZ"/>
</dbReference>
<dbReference type="Pfam" id="PF20732">
    <property type="entry name" value="NamZ_C"/>
    <property type="match status" value="1"/>
</dbReference>
<dbReference type="PIRSF" id="PIRSF016719">
    <property type="entry name" value="UCP016719"/>
    <property type="match status" value="1"/>
</dbReference>
<reference evidence="3 4" key="1">
    <citation type="journal article" date="2006" name="DNA Res.">
        <title>Genome sequence of the cat pathogen, Chlamydophila felis.</title>
        <authorList>
            <person name="Azuma Y."/>
            <person name="Hirakawa H."/>
            <person name="Yamashita A."/>
            <person name="Cai Y."/>
            <person name="Rahman M.A."/>
            <person name="Suzuki H."/>
            <person name="Mitaku S."/>
            <person name="Toh H."/>
            <person name="Goto S."/>
            <person name="Murakami T."/>
            <person name="Sugi K."/>
            <person name="Hayashi H."/>
            <person name="Fukushi H."/>
            <person name="Hattori M."/>
            <person name="Kuhara S."/>
            <person name="Shirai M."/>
        </authorList>
    </citation>
    <scope>NUCLEOTIDE SEQUENCE [LARGE SCALE GENOMIC DNA]</scope>
    <source>
        <strain evidence="3 4">Fe/C-56</strain>
    </source>
</reference>
<dbReference type="eggNOG" id="COG3876">
    <property type="taxonomic scope" value="Bacteria"/>
</dbReference>
<accession>Q256I4</accession>
<dbReference type="HOGENOM" id="CLU_033227_1_0_0"/>
<evidence type="ECO:0000259" key="2">
    <source>
        <dbReference type="Pfam" id="PF20732"/>
    </source>
</evidence>
<dbReference type="OrthoDB" id="9801061at2"/>
<gene>
    <name evidence="3" type="ordered locus">CF0032</name>
</gene>
<proteinExistence type="predicted"/>
<feature type="domain" description="Peptidoglycan beta-N-acetylmuramidase NamZ N-terminal" evidence="1">
    <location>
        <begin position="44"/>
        <end position="240"/>
    </location>
</feature>
<dbReference type="Pfam" id="PF07075">
    <property type="entry name" value="NamZ_N"/>
    <property type="match status" value="1"/>
</dbReference>
<dbReference type="EMBL" id="AP006861">
    <property type="protein sequence ID" value="BAE80804.1"/>
    <property type="molecule type" value="Genomic_DNA"/>
</dbReference>
<dbReference type="RefSeq" id="WP_011457589.1">
    <property type="nucleotide sequence ID" value="NC_007899.1"/>
</dbReference>
<dbReference type="GO" id="GO:0033922">
    <property type="term" value="F:peptidoglycan beta-N-acetylmuramidase activity"/>
    <property type="evidence" value="ECO:0007669"/>
    <property type="project" value="InterPro"/>
</dbReference>
<name>Q256I4_CHLFF</name>
<organism evidence="3 4">
    <name type="scientific">Chlamydia felis (strain Fe/C-56)</name>
    <name type="common">Chlamydophila felis</name>
    <dbReference type="NCBI Taxonomy" id="264202"/>
    <lineage>
        <taxon>Bacteria</taxon>
        <taxon>Pseudomonadati</taxon>
        <taxon>Chlamydiota</taxon>
        <taxon>Chlamydiia</taxon>
        <taxon>Chlamydiales</taxon>
        <taxon>Chlamydiaceae</taxon>
        <taxon>Chlamydia/Chlamydophila group</taxon>
        <taxon>Chlamydia</taxon>
    </lineage>
</organism>
<dbReference type="STRING" id="264202.gene:10543834"/>
<evidence type="ECO:0000313" key="3">
    <source>
        <dbReference type="EMBL" id="BAE80804.1"/>
    </source>
</evidence>
<evidence type="ECO:0008006" key="5">
    <source>
        <dbReference type="Google" id="ProtNLM"/>
    </source>
</evidence>
<dbReference type="Gene3D" id="3.40.50.12170">
    <property type="entry name" value="Uncharacterised protein PF07075, DUF1343"/>
    <property type="match status" value="1"/>
</dbReference>
<keyword evidence="4" id="KW-1185">Reference proteome</keyword>